<feature type="domain" description="HTH tetR-type" evidence="5">
    <location>
        <begin position="15"/>
        <end position="75"/>
    </location>
</feature>
<dbReference type="EMBL" id="CP059399">
    <property type="protein sequence ID" value="QLY29214.1"/>
    <property type="molecule type" value="Genomic_DNA"/>
</dbReference>
<evidence type="ECO:0000256" key="1">
    <source>
        <dbReference type="ARBA" id="ARBA00023015"/>
    </source>
</evidence>
<dbReference type="SUPFAM" id="SSF46689">
    <property type="entry name" value="Homeodomain-like"/>
    <property type="match status" value="1"/>
</dbReference>
<reference evidence="6 7" key="1">
    <citation type="submission" date="2020-07" db="EMBL/GenBank/DDBJ databases">
        <authorList>
            <person name="Zhuang K."/>
            <person name="Ran Y."/>
        </authorList>
    </citation>
    <scope>NUCLEOTIDE SEQUENCE [LARGE SCALE GENOMIC DNA]</scope>
    <source>
        <strain evidence="6 7">WCH-YHL-001</strain>
    </source>
</reference>
<dbReference type="PROSITE" id="PS50977">
    <property type="entry name" value="HTH_TETR_2"/>
    <property type="match status" value="1"/>
</dbReference>
<dbReference type="InterPro" id="IPR050109">
    <property type="entry name" value="HTH-type_TetR-like_transc_reg"/>
</dbReference>
<dbReference type="Pfam" id="PF00440">
    <property type="entry name" value="TetR_N"/>
    <property type="match status" value="1"/>
</dbReference>
<proteinExistence type="predicted"/>
<feature type="DNA-binding region" description="H-T-H motif" evidence="4">
    <location>
        <begin position="38"/>
        <end position="57"/>
    </location>
</feature>
<evidence type="ECO:0000313" key="6">
    <source>
        <dbReference type="EMBL" id="QLY29214.1"/>
    </source>
</evidence>
<evidence type="ECO:0000259" key="5">
    <source>
        <dbReference type="PROSITE" id="PS50977"/>
    </source>
</evidence>
<dbReference type="InterPro" id="IPR001647">
    <property type="entry name" value="HTH_TetR"/>
</dbReference>
<evidence type="ECO:0000256" key="3">
    <source>
        <dbReference type="ARBA" id="ARBA00023163"/>
    </source>
</evidence>
<dbReference type="InterPro" id="IPR009057">
    <property type="entry name" value="Homeodomain-like_sf"/>
</dbReference>
<gene>
    <name evidence="6" type="ORF">H0264_28575</name>
</gene>
<dbReference type="KEGG" id="nhu:H0264_28575"/>
<organism evidence="6 7">
    <name type="scientific">Nocardia huaxiensis</name>
    <dbReference type="NCBI Taxonomy" id="2755382"/>
    <lineage>
        <taxon>Bacteria</taxon>
        <taxon>Bacillati</taxon>
        <taxon>Actinomycetota</taxon>
        <taxon>Actinomycetes</taxon>
        <taxon>Mycobacteriales</taxon>
        <taxon>Nocardiaceae</taxon>
        <taxon>Nocardia</taxon>
    </lineage>
</organism>
<dbReference type="Proteomes" id="UP000515512">
    <property type="component" value="Chromosome"/>
</dbReference>
<dbReference type="PANTHER" id="PTHR30055:SF234">
    <property type="entry name" value="HTH-TYPE TRANSCRIPTIONAL REGULATOR BETI"/>
    <property type="match status" value="1"/>
</dbReference>
<dbReference type="PRINTS" id="PR00455">
    <property type="entry name" value="HTHTETR"/>
</dbReference>
<evidence type="ECO:0000313" key="7">
    <source>
        <dbReference type="Proteomes" id="UP000515512"/>
    </source>
</evidence>
<evidence type="ECO:0000256" key="2">
    <source>
        <dbReference type="ARBA" id="ARBA00023125"/>
    </source>
</evidence>
<keyword evidence="2 4" id="KW-0238">DNA-binding</keyword>
<dbReference type="AlphaFoldDB" id="A0A7D6V8C1"/>
<protein>
    <submittedName>
        <fullName evidence="6">TetR/AcrR family transcriptional regulator</fullName>
    </submittedName>
</protein>
<dbReference type="GO" id="GO:0000976">
    <property type="term" value="F:transcription cis-regulatory region binding"/>
    <property type="evidence" value="ECO:0007669"/>
    <property type="project" value="TreeGrafter"/>
</dbReference>
<dbReference type="PANTHER" id="PTHR30055">
    <property type="entry name" value="HTH-TYPE TRANSCRIPTIONAL REGULATOR RUTR"/>
    <property type="match status" value="1"/>
</dbReference>
<dbReference type="GO" id="GO:0003700">
    <property type="term" value="F:DNA-binding transcription factor activity"/>
    <property type="evidence" value="ECO:0007669"/>
    <property type="project" value="TreeGrafter"/>
</dbReference>
<evidence type="ECO:0000256" key="4">
    <source>
        <dbReference type="PROSITE-ProRule" id="PRU00335"/>
    </source>
</evidence>
<keyword evidence="1" id="KW-0805">Transcription regulation</keyword>
<name>A0A7D6V8C1_9NOCA</name>
<accession>A0A7D6V8C1</accession>
<keyword evidence="3" id="KW-0804">Transcription</keyword>
<keyword evidence="7" id="KW-1185">Reference proteome</keyword>
<dbReference type="RefSeq" id="WP_181580419.1">
    <property type="nucleotide sequence ID" value="NZ_CP059399.1"/>
</dbReference>
<dbReference type="Gene3D" id="1.10.357.10">
    <property type="entry name" value="Tetracycline Repressor, domain 2"/>
    <property type="match status" value="1"/>
</dbReference>
<sequence length="210" mass="22577">MRDGRKPVSRAESQQRTREEVLDAAEELFLEHGLHGTTVAKIAAAAGRTQGAIYSNFASKENLCAEVLLRCAMRIFAGLVATMAESSGRLDEKLDLIAEGWKQLAADQSLVALAAEYALAIRKDPDQLAISHGHIDMGRSMIGIALAGALPFQVPDERRDEAVHAIIATGLGLALGHTLGVVDEEQSAAMLMRTVRMWVADLELDTDSGD</sequence>